<comment type="subcellular location">
    <subcellularLocation>
        <location evidence="1 3">Nucleus</location>
    </subcellularLocation>
</comment>
<dbReference type="Gene3D" id="1.20.930.10">
    <property type="entry name" value="Conserved domain common to transcription factors TFIIS, elongin A, CRSP70"/>
    <property type="match status" value="2"/>
</dbReference>
<accession>A0AAD8HF59</accession>
<evidence type="ECO:0000256" key="4">
    <source>
        <dbReference type="SAM" id="MobiDB-lite"/>
    </source>
</evidence>
<gene>
    <name evidence="6" type="ORF">POM88_041537</name>
</gene>
<evidence type="ECO:0000256" key="3">
    <source>
        <dbReference type="PROSITE-ProRule" id="PRU00649"/>
    </source>
</evidence>
<keyword evidence="7" id="KW-1185">Reference proteome</keyword>
<reference evidence="6" key="2">
    <citation type="submission" date="2023-05" db="EMBL/GenBank/DDBJ databases">
        <authorList>
            <person name="Schelkunov M.I."/>
        </authorList>
    </citation>
    <scope>NUCLEOTIDE SEQUENCE</scope>
    <source>
        <strain evidence="6">Hsosn_3</strain>
        <tissue evidence="6">Leaf</tissue>
    </source>
</reference>
<name>A0AAD8HF59_9APIA</name>
<feature type="region of interest" description="Disordered" evidence="4">
    <location>
        <begin position="219"/>
        <end position="239"/>
    </location>
</feature>
<reference evidence="6" key="1">
    <citation type="submission" date="2023-02" db="EMBL/GenBank/DDBJ databases">
        <title>Genome of toxic invasive species Heracleum sosnowskyi carries increased number of genes despite the absence of recent whole-genome duplications.</title>
        <authorList>
            <person name="Schelkunov M."/>
            <person name="Shtratnikova V."/>
            <person name="Makarenko M."/>
            <person name="Klepikova A."/>
            <person name="Omelchenko D."/>
            <person name="Novikova G."/>
            <person name="Obukhova E."/>
            <person name="Bogdanov V."/>
            <person name="Penin A."/>
            <person name="Logacheva M."/>
        </authorList>
    </citation>
    <scope>NUCLEOTIDE SEQUENCE</scope>
    <source>
        <strain evidence="6">Hsosn_3</strain>
        <tissue evidence="6">Leaf</tissue>
    </source>
</reference>
<evidence type="ECO:0000313" key="6">
    <source>
        <dbReference type="EMBL" id="KAK1365976.1"/>
    </source>
</evidence>
<dbReference type="PROSITE" id="PS51319">
    <property type="entry name" value="TFIIS_N"/>
    <property type="match status" value="2"/>
</dbReference>
<evidence type="ECO:0000256" key="1">
    <source>
        <dbReference type="ARBA" id="ARBA00004123"/>
    </source>
</evidence>
<sequence>MAGMRSGDNLDKWRNYFRACNSDIFDILENGIKVAALDFPQEFKSKRDRIAEILHSSNSPKSVELRVEAAEKKVKEVKSESFCGGNKDREVESGSDDRKAEASVNKVENSIWYKDAEALTAEIEEEAQTFNEVLQIKKILENNENEAGSLVLDSLERLVSMPLTLEIMQATEIGKPVNALRKHASTDHIRKIAGTLVNLWKGMLDDWMRAVKDLTGGIEGGAPDSVNPSVVDDEEAGLPSPPLDDLSCLIDYDTSIGFYNMAWTMRNYLSRSKKQYQNDSSYPSWDLGDLQNQAGSLVSDSLKRLVSMPLTMKIMQATEIGKAVNGLRKHASTDI</sequence>
<dbReference type="InterPro" id="IPR003617">
    <property type="entry name" value="TFIIS/CRSP70_N_sub"/>
</dbReference>
<proteinExistence type="predicted"/>
<dbReference type="GO" id="GO:0005634">
    <property type="term" value="C:nucleus"/>
    <property type="evidence" value="ECO:0007669"/>
    <property type="project" value="UniProtKB-SubCell"/>
</dbReference>
<dbReference type="EMBL" id="JAUIZM010000009">
    <property type="protein sequence ID" value="KAK1365976.1"/>
    <property type="molecule type" value="Genomic_DNA"/>
</dbReference>
<dbReference type="SUPFAM" id="SSF47676">
    <property type="entry name" value="Conserved domain common to transcription factors TFIIS, elongin A, CRSP70"/>
    <property type="match status" value="2"/>
</dbReference>
<dbReference type="Proteomes" id="UP001237642">
    <property type="component" value="Unassembled WGS sequence"/>
</dbReference>
<dbReference type="PANTHER" id="PTHR46554">
    <property type="entry name" value="MEDIATOR OF RNA POLYMERASE II TRANSCRIPTION SUBUNIT 26A-RELATED"/>
    <property type="match status" value="1"/>
</dbReference>
<keyword evidence="2 3" id="KW-0539">Nucleus</keyword>
<evidence type="ECO:0000259" key="5">
    <source>
        <dbReference type="PROSITE" id="PS51319"/>
    </source>
</evidence>
<dbReference type="CDD" id="cd00183">
    <property type="entry name" value="TFIIS_I"/>
    <property type="match status" value="1"/>
</dbReference>
<dbReference type="InterPro" id="IPR017923">
    <property type="entry name" value="TFIIS_N"/>
</dbReference>
<dbReference type="InterPro" id="IPR035441">
    <property type="entry name" value="TFIIS/LEDGF_dom_sf"/>
</dbReference>
<evidence type="ECO:0000313" key="7">
    <source>
        <dbReference type="Proteomes" id="UP001237642"/>
    </source>
</evidence>
<dbReference type="Pfam" id="PF08711">
    <property type="entry name" value="Med26"/>
    <property type="match status" value="2"/>
</dbReference>
<dbReference type="PANTHER" id="PTHR46554:SF5">
    <property type="entry name" value="OS10G0327400 PROTEIN"/>
    <property type="match status" value="1"/>
</dbReference>
<dbReference type="SMART" id="SM00509">
    <property type="entry name" value="TFS2N"/>
    <property type="match status" value="2"/>
</dbReference>
<feature type="domain" description="TFIIS N-terminal" evidence="5">
    <location>
        <begin position="267"/>
        <end position="335"/>
    </location>
</feature>
<protein>
    <recommendedName>
        <fullName evidence="5">TFIIS N-terminal domain-containing protein</fullName>
    </recommendedName>
</protein>
<dbReference type="AlphaFoldDB" id="A0AAD8HF59"/>
<organism evidence="6 7">
    <name type="scientific">Heracleum sosnowskyi</name>
    <dbReference type="NCBI Taxonomy" id="360622"/>
    <lineage>
        <taxon>Eukaryota</taxon>
        <taxon>Viridiplantae</taxon>
        <taxon>Streptophyta</taxon>
        <taxon>Embryophyta</taxon>
        <taxon>Tracheophyta</taxon>
        <taxon>Spermatophyta</taxon>
        <taxon>Magnoliopsida</taxon>
        <taxon>eudicotyledons</taxon>
        <taxon>Gunneridae</taxon>
        <taxon>Pentapetalae</taxon>
        <taxon>asterids</taxon>
        <taxon>campanulids</taxon>
        <taxon>Apiales</taxon>
        <taxon>Apiaceae</taxon>
        <taxon>Apioideae</taxon>
        <taxon>apioid superclade</taxon>
        <taxon>Tordylieae</taxon>
        <taxon>Tordyliinae</taxon>
        <taxon>Heracleum</taxon>
    </lineage>
</organism>
<feature type="domain" description="TFIIS N-terminal" evidence="5">
    <location>
        <begin position="131"/>
        <end position="207"/>
    </location>
</feature>
<comment type="caution">
    <text evidence="6">The sequence shown here is derived from an EMBL/GenBank/DDBJ whole genome shotgun (WGS) entry which is preliminary data.</text>
</comment>
<evidence type="ECO:0000256" key="2">
    <source>
        <dbReference type="ARBA" id="ARBA00023242"/>
    </source>
</evidence>